<keyword evidence="5 7" id="KW-0720">Serine protease</keyword>
<dbReference type="InterPro" id="IPR010259">
    <property type="entry name" value="S8pro/Inhibitor_I9"/>
</dbReference>
<dbReference type="PROSITE" id="PS00136">
    <property type="entry name" value="SUBTILASE_ASP"/>
    <property type="match status" value="1"/>
</dbReference>
<dbReference type="Gene3D" id="3.40.50.200">
    <property type="entry name" value="Peptidase S8/S53 domain"/>
    <property type="match status" value="1"/>
</dbReference>
<dbReference type="PROSITE" id="PS51892">
    <property type="entry name" value="SUBTILASE"/>
    <property type="match status" value="1"/>
</dbReference>
<keyword evidence="3" id="KW-0479">Metal-binding</keyword>
<evidence type="ECO:0000256" key="7">
    <source>
        <dbReference type="PROSITE-ProRule" id="PRU01240"/>
    </source>
</evidence>
<reference evidence="13" key="1">
    <citation type="submission" date="2022-06" db="EMBL/GenBank/DDBJ databases">
        <title>CFH 74404 Thermomicrobiaceae sp.</title>
        <authorList>
            <person name="Ming H."/>
            <person name="Li W.-J."/>
            <person name="Zhao Z."/>
        </authorList>
    </citation>
    <scope>NUCLEOTIDE SEQUENCE</scope>
    <source>
        <strain evidence="13">CFH 74404</strain>
    </source>
</reference>
<dbReference type="InterPro" id="IPR050131">
    <property type="entry name" value="Peptidase_S8_subtilisin-like"/>
</dbReference>
<dbReference type="PANTHER" id="PTHR43806:SF11">
    <property type="entry name" value="CEREVISIN-RELATED"/>
    <property type="match status" value="1"/>
</dbReference>
<feature type="domain" description="CARDB" evidence="12">
    <location>
        <begin position="419"/>
        <end position="497"/>
    </location>
</feature>
<evidence type="ECO:0000256" key="1">
    <source>
        <dbReference type="ARBA" id="ARBA00011073"/>
    </source>
</evidence>
<dbReference type="InterPro" id="IPR036852">
    <property type="entry name" value="Peptidase_S8/S53_dom_sf"/>
</dbReference>
<feature type="domain" description="Inhibitor I9" evidence="11">
    <location>
        <begin position="38"/>
        <end position="107"/>
    </location>
</feature>
<comment type="caution">
    <text evidence="13">The sequence shown here is derived from an EMBL/GenBank/DDBJ whole genome shotgun (WGS) entry which is preliminary data.</text>
</comment>
<proteinExistence type="inferred from homology"/>
<dbReference type="Pfam" id="PF05922">
    <property type="entry name" value="Inhibitor_I9"/>
    <property type="match status" value="1"/>
</dbReference>
<evidence type="ECO:0000259" key="12">
    <source>
        <dbReference type="Pfam" id="PF07705"/>
    </source>
</evidence>
<feature type="domain" description="CARDB" evidence="12">
    <location>
        <begin position="530"/>
        <end position="611"/>
    </location>
</feature>
<comment type="similarity">
    <text evidence="1 7 8">Belongs to the peptidase S8 family.</text>
</comment>
<dbReference type="InterPro" id="IPR022398">
    <property type="entry name" value="Peptidase_S8_His-AS"/>
</dbReference>
<feature type="chain" id="PRO_5041250971" evidence="9">
    <location>
        <begin position="30"/>
        <end position="639"/>
    </location>
</feature>
<protein>
    <submittedName>
        <fullName evidence="13">S8 family serine peptidase</fullName>
    </submittedName>
</protein>
<dbReference type="CDD" id="cd07477">
    <property type="entry name" value="Peptidases_S8_Subtilisin_subset"/>
    <property type="match status" value="1"/>
</dbReference>
<dbReference type="Pfam" id="PF07705">
    <property type="entry name" value="CARDB"/>
    <property type="match status" value="2"/>
</dbReference>
<feature type="active site" description="Charge relay system" evidence="6 7">
    <location>
        <position position="177"/>
    </location>
</feature>
<evidence type="ECO:0000259" key="11">
    <source>
        <dbReference type="Pfam" id="PF05922"/>
    </source>
</evidence>
<dbReference type="InterPro" id="IPR034202">
    <property type="entry name" value="Subtilisin_Carlsberg-like"/>
</dbReference>
<evidence type="ECO:0000256" key="9">
    <source>
        <dbReference type="SAM" id="SignalP"/>
    </source>
</evidence>
<gene>
    <name evidence="13" type="ORF">NET02_08110</name>
</gene>
<dbReference type="EMBL" id="JAMSLR010000004">
    <property type="protein sequence ID" value="MCM8749105.1"/>
    <property type="molecule type" value="Genomic_DNA"/>
</dbReference>
<dbReference type="GO" id="GO:0005615">
    <property type="term" value="C:extracellular space"/>
    <property type="evidence" value="ECO:0007669"/>
    <property type="project" value="TreeGrafter"/>
</dbReference>
<organism evidence="13 14">
    <name type="scientific">Thermalbibacter longus</name>
    <dbReference type="NCBI Taxonomy" id="2951981"/>
    <lineage>
        <taxon>Bacteria</taxon>
        <taxon>Pseudomonadati</taxon>
        <taxon>Thermomicrobiota</taxon>
        <taxon>Thermomicrobia</taxon>
        <taxon>Thermomicrobiales</taxon>
        <taxon>Thermomicrobiaceae</taxon>
        <taxon>Thermalbibacter</taxon>
    </lineage>
</organism>
<feature type="active site" description="Charge relay system" evidence="6 7">
    <location>
        <position position="147"/>
    </location>
</feature>
<dbReference type="Gene3D" id="3.30.70.80">
    <property type="entry name" value="Peptidase S8 propeptide/proteinase inhibitor I9"/>
    <property type="match status" value="1"/>
</dbReference>
<dbReference type="RefSeq" id="WP_284056884.1">
    <property type="nucleotide sequence ID" value="NZ_JAMSLR010000004.1"/>
</dbReference>
<dbReference type="PROSITE" id="PS00138">
    <property type="entry name" value="SUBTILASE_SER"/>
    <property type="match status" value="1"/>
</dbReference>
<dbReference type="GO" id="GO:0004252">
    <property type="term" value="F:serine-type endopeptidase activity"/>
    <property type="evidence" value="ECO:0007669"/>
    <property type="project" value="UniProtKB-UniRule"/>
</dbReference>
<dbReference type="InterPro" id="IPR023828">
    <property type="entry name" value="Peptidase_S8_Ser-AS"/>
</dbReference>
<evidence type="ECO:0000256" key="8">
    <source>
        <dbReference type="RuleBase" id="RU003355"/>
    </source>
</evidence>
<evidence type="ECO:0000256" key="6">
    <source>
        <dbReference type="PIRSR" id="PIRSR615500-1"/>
    </source>
</evidence>
<dbReference type="Gene3D" id="2.60.40.10">
    <property type="entry name" value="Immunoglobulins"/>
    <property type="match status" value="2"/>
</dbReference>
<dbReference type="AlphaFoldDB" id="A0AA41WFI1"/>
<dbReference type="PROSITE" id="PS00137">
    <property type="entry name" value="SUBTILASE_HIS"/>
    <property type="match status" value="1"/>
</dbReference>
<dbReference type="InterPro" id="IPR013783">
    <property type="entry name" value="Ig-like_fold"/>
</dbReference>
<dbReference type="PRINTS" id="PR00723">
    <property type="entry name" value="SUBTILISIN"/>
</dbReference>
<dbReference type="InterPro" id="IPR000209">
    <property type="entry name" value="Peptidase_S8/S53_dom"/>
</dbReference>
<evidence type="ECO:0000256" key="4">
    <source>
        <dbReference type="ARBA" id="ARBA00022801"/>
    </source>
</evidence>
<feature type="signal peptide" evidence="9">
    <location>
        <begin position="1"/>
        <end position="29"/>
    </location>
</feature>
<keyword evidence="14" id="KW-1185">Reference proteome</keyword>
<dbReference type="GO" id="GO:0046872">
    <property type="term" value="F:metal ion binding"/>
    <property type="evidence" value="ECO:0007669"/>
    <property type="project" value="UniProtKB-KW"/>
</dbReference>
<evidence type="ECO:0000313" key="14">
    <source>
        <dbReference type="Proteomes" id="UP001165306"/>
    </source>
</evidence>
<dbReference type="InterPro" id="IPR015500">
    <property type="entry name" value="Peptidase_S8_subtilisin-rel"/>
</dbReference>
<dbReference type="Proteomes" id="UP001165306">
    <property type="component" value="Unassembled WGS sequence"/>
</dbReference>
<sequence length="639" mass="64444">MSGRDRGSRFILAVLSALSLALGALPAAAAGQAEQPARYIVLLRAQQVSAQSETVRSAVDLLAQAVSARPERVYTRAVQGFSAELKPGQVRALLARAEVAAIVPDLPTSVSAQTVPTGVKRIGTLSNSTANIDGVDDPLSVDVAVLDTGIDVDHPDLNVVGGYDCTGSGSYDDGNGHGTHVAGTIGARDNGSGVVGVAPGARLWAVKVFSDNGSGYVSWLICGIDWVVQRASTIEVANFSGGAGGSNTANCGQGTDPLHQAVCRLVEAGVPFIVAAGNDGRDASNTIPAAYPEAIAVGAIVDTDGQPGGLGSGTSYGNDDTRASFSNYGSVVDLYAPGVRILSTYPGGGTALMSGTSMATPHVTGAAALYLASNPGASPAQVRSWLVSSGESGSWGSQPLVNVGSSGQAPPPSDALHDVAVTGLSVPGTVTAGSAVSVQVTVRNEGTTAENARVSLTANGSAVGSTQTVSLDAGASKSLSFTWQPAAAGSVTLVATASIDATDADPADNSRQASVTVNAQSGPIRDVSLSNLRLPSSVRQGQQATIYVTVTNRGNARETVPVSLTSNPSNPAAGTLRVQVTVDPGQSKTVRFTWRTGSQTAPGSYRLTATATLAGDRNPADNSVSGTLPVMRATSVRGR</sequence>
<name>A0AA41WFI1_9BACT</name>
<accession>A0AA41WFI1</accession>
<dbReference type="GO" id="GO:0006508">
    <property type="term" value="P:proteolysis"/>
    <property type="evidence" value="ECO:0007669"/>
    <property type="project" value="UniProtKB-KW"/>
</dbReference>
<dbReference type="InterPro" id="IPR023827">
    <property type="entry name" value="Peptidase_S8_Asp-AS"/>
</dbReference>
<evidence type="ECO:0000313" key="13">
    <source>
        <dbReference type="EMBL" id="MCM8749105.1"/>
    </source>
</evidence>
<feature type="domain" description="Peptidase S8/S53" evidence="10">
    <location>
        <begin position="141"/>
        <end position="390"/>
    </location>
</feature>
<evidence type="ECO:0000256" key="3">
    <source>
        <dbReference type="ARBA" id="ARBA00022723"/>
    </source>
</evidence>
<dbReference type="InterPro" id="IPR037045">
    <property type="entry name" value="S8pro/Inhibitor_I9_sf"/>
</dbReference>
<dbReference type="InterPro" id="IPR011635">
    <property type="entry name" value="CARDB"/>
</dbReference>
<keyword evidence="9" id="KW-0732">Signal</keyword>
<evidence type="ECO:0000256" key="2">
    <source>
        <dbReference type="ARBA" id="ARBA00022670"/>
    </source>
</evidence>
<evidence type="ECO:0000259" key="10">
    <source>
        <dbReference type="Pfam" id="PF00082"/>
    </source>
</evidence>
<feature type="active site" description="Charge relay system" evidence="6 7">
    <location>
        <position position="357"/>
    </location>
</feature>
<dbReference type="Pfam" id="PF00082">
    <property type="entry name" value="Peptidase_S8"/>
    <property type="match status" value="1"/>
</dbReference>
<keyword evidence="4 7" id="KW-0378">Hydrolase</keyword>
<evidence type="ECO:0000256" key="5">
    <source>
        <dbReference type="ARBA" id="ARBA00022825"/>
    </source>
</evidence>
<keyword evidence="2 7" id="KW-0645">Protease</keyword>
<dbReference type="SUPFAM" id="SSF52743">
    <property type="entry name" value="Subtilisin-like"/>
    <property type="match status" value="1"/>
</dbReference>
<dbReference type="PANTHER" id="PTHR43806">
    <property type="entry name" value="PEPTIDASE S8"/>
    <property type="match status" value="1"/>
</dbReference>